<keyword evidence="5" id="KW-1185">Reference proteome</keyword>
<dbReference type="Pfam" id="PF07221">
    <property type="entry name" value="GlcNAc_2-epim"/>
    <property type="match status" value="2"/>
</dbReference>
<dbReference type="Proteomes" id="UP001597185">
    <property type="component" value="Unassembled WGS sequence"/>
</dbReference>
<name>A0ABD6BYR1_9EURY</name>
<evidence type="ECO:0000256" key="2">
    <source>
        <dbReference type="ARBA" id="ARBA00023235"/>
    </source>
</evidence>
<dbReference type="Gene3D" id="1.50.10.10">
    <property type="match status" value="1"/>
</dbReference>
<keyword evidence="2" id="KW-0413">Isomerase</keyword>
<feature type="region of interest" description="Disordered" evidence="3">
    <location>
        <begin position="401"/>
        <end position="436"/>
    </location>
</feature>
<dbReference type="GO" id="GO:0016853">
    <property type="term" value="F:isomerase activity"/>
    <property type="evidence" value="ECO:0007669"/>
    <property type="project" value="UniProtKB-KW"/>
</dbReference>
<comment type="caution">
    <text evidence="4">The sequence shown here is derived from an EMBL/GenBank/DDBJ whole genome shotgun (WGS) entry which is preliminary data.</text>
</comment>
<dbReference type="InterPro" id="IPR012341">
    <property type="entry name" value="6hp_glycosidase-like_sf"/>
</dbReference>
<dbReference type="InterPro" id="IPR008928">
    <property type="entry name" value="6-hairpin_glycosidase_sf"/>
</dbReference>
<protein>
    <submittedName>
        <fullName evidence="4">AGE family epimerase/isomerase</fullName>
    </submittedName>
</protein>
<evidence type="ECO:0000256" key="1">
    <source>
        <dbReference type="ARBA" id="ARBA00008558"/>
    </source>
</evidence>
<sequence>MTATRTAAERRARTSRARLLATLRVQYPDALAARGYRLLHPETGDYYTGDHRHLVATCRSIANFAAGALADGPDWCVEAADHGLTFLTEAHESDDGGFHLVVEADGTPVDRTRSAYGHAFVLLAYARATAAGIDDAREGLAETHALVEDRFRDEAGLLRSDCDADWTELEPYRGQNANMHACEAYIAAYEATDEATYLDRARHIAEAITVDLAADTNGLLWEHYTTDWDHDFEYNADEPRHQFRPPGYQPGHHAEWAKFLALLDRYDATDPDALERGAVEGDAGGAIDDAGDADGDGTEGGWYGRALDLFDAAVDRGWAENGFVYTHRADGSPLVEDRYGWALAEGIGAAAALTERAAARGDEETAARLREWHRRFLVCTDLFRGPAGVWYEKRLPADAEGDLVAPEPPGVEPDYHPASAAFESWRSARAEPDDAP</sequence>
<dbReference type="RefSeq" id="WP_256417544.1">
    <property type="nucleotide sequence ID" value="NZ_JANHDL010000002.1"/>
</dbReference>
<proteinExistence type="inferred from homology"/>
<feature type="compositionally biased region" description="Basic and acidic residues" evidence="3">
    <location>
        <begin position="426"/>
        <end position="436"/>
    </location>
</feature>
<dbReference type="InterPro" id="IPR010819">
    <property type="entry name" value="AGE/CE"/>
</dbReference>
<evidence type="ECO:0000313" key="5">
    <source>
        <dbReference type="Proteomes" id="UP001597185"/>
    </source>
</evidence>
<reference evidence="4 5" key="1">
    <citation type="journal article" date="2019" name="Int. J. Syst. Evol. Microbiol.">
        <title>The Global Catalogue of Microorganisms (GCM) 10K type strain sequencing project: providing services to taxonomists for standard genome sequencing and annotation.</title>
        <authorList>
            <consortium name="The Broad Institute Genomics Platform"/>
            <consortium name="The Broad Institute Genome Sequencing Center for Infectious Disease"/>
            <person name="Wu L."/>
            <person name="Ma J."/>
        </authorList>
    </citation>
    <scope>NUCLEOTIDE SEQUENCE [LARGE SCALE GENOMIC DNA]</scope>
    <source>
        <strain evidence="4 5">CGMCC 1.12689</strain>
    </source>
</reference>
<dbReference type="SUPFAM" id="SSF48208">
    <property type="entry name" value="Six-hairpin glycosidases"/>
    <property type="match status" value="1"/>
</dbReference>
<comment type="similarity">
    <text evidence="1">Belongs to the N-acylglucosamine 2-epimerase family.</text>
</comment>
<dbReference type="AlphaFoldDB" id="A0ABD6BYR1"/>
<dbReference type="EMBL" id="JBHUDB010000001">
    <property type="protein sequence ID" value="MFD1569726.1"/>
    <property type="molecule type" value="Genomic_DNA"/>
</dbReference>
<gene>
    <name evidence="4" type="ORF">ACFR9T_03840</name>
</gene>
<dbReference type="PANTHER" id="PTHR15108">
    <property type="entry name" value="N-ACYLGLUCOSAMINE-2-EPIMERASE"/>
    <property type="match status" value="1"/>
</dbReference>
<accession>A0ABD6BYR1</accession>
<evidence type="ECO:0000256" key="3">
    <source>
        <dbReference type="SAM" id="MobiDB-lite"/>
    </source>
</evidence>
<evidence type="ECO:0000313" key="4">
    <source>
        <dbReference type="EMBL" id="MFD1569726.1"/>
    </source>
</evidence>
<organism evidence="4 5">
    <name type="scientific">Halorubrum laminariae</name>
    <dbReference type="NCBI Taxonomy" id="1433523"/>
    <lineage>
        <taxon>Archaea</taxon>
        <taxon>Methanobacteriati</taxon>
        <taxon>Methanobacteriota</taxon>
        <taxon>Stenosarchaea group</taxon>
        <taxon>Halobacteria</taxon>
        <taxon>Halobacteriales</taxon>
        <taxon>Haloferacaceae</taxon>
        <taxon>Halorubrum</taxon>
    </lineage>
</organism>